<accession>A0A9J6AJN5</accession>
<name>A0A9J6AJN5_SOLCO</name>
<sequence>MTFTFLARVLADDPWILISCSATRGICKFVCYLNDPSRSRRIFHMPDNLARKMMRESFGKNKKIVCTSNSYFSSIVANLKSLQLEIEFFMQHLVCFVEGLEKEIQVINKSDISKS</sequence>
<dbReference type="EMBL" id="JACXVP010000002">
    <property type="protein sequence ID" value="KAG5624531.1"/>
    <property type="molecule type" value="Genomic_DNA"/>
</dbReference>
<keyword evidence="2" id="KW-1185">Reference proteome</keyword>
<dbReference type="Proteomes" id="UP000824120">
    <property type="component" value="Chromosome 2"/>
</dbReference>
<gene>
    <name evidence="1" type="ORF">H5410_009749</name>
</gene>
<proteinExistence type="predicted"/>
<evidence type="ECO:0000313" key="2">
    <source>
        <dbReference type="Proteomes" id="UP000824120"/>
    </source>
</evidence>
<protein>
    <submittedName>
        <fullName evidence="1">Uncharacterized protein</fullName>
    </submittedName>
</protein>
<evidence type="ECO:0000313" key="1">
    <source>
        <dbReference type="EMBL" id="KAG5624531.1"/>
    </source>
</evidence>
<reference evidence="1 2" key="1">
    <citation type="submission" date="2020-09" db="EMBL/GenBank/DDBJ databases">
        <title>De no assembly of potato wild relative species, Solanum commersonii.</title>
        <authorList>
            <person name="Cho K."/>
        </authorList>
    </citation>
    <scope>NUCLEOTIDE SEQUENCE [LARGE SCALE GENOMIC DNA]</scope>
    <source>
        <strain evidence="1">LZ3.2</strain>
        <tissue evidence="1">Leaf</tissue>
    </source>
</reference>
<dbReference type="AlphaFoldDB" id="A0A9J6AJN5"/>
<comment type="caution">
    <text evidence="1">The sequence shown here is derived from an EMBL/GenBank/DDBJ whole genome shotgun (WGS) entry which is preliminary data.</text>
</comment>
<organism evidence="1 2">
    <name type="scientific">Solanum commersonii</name>
    <name type="common">Commerson's wild potato</name>
    <name type="synonym">Commerson's nightshade</name>
    <dbReference type="NCBI Taxonomy" id="4109"/>
    <lineage>
        <taxon>Eukaryota</taxon>
        <taxon>Viridiplantae</taxon>
        <taxon>Streptophyta</taxon>
        <taxon>Embryophyta</taxon>
        <taxon>Tracheophyta</taxon>
        <taxon>Spermatophyta</taxon>
        <taxon>Magnoliopsida</taxon>
        <taxon>eudicotyledons</taxon>
        <taxon>Gunneridae</taxon>
        <taxon>Pentapetalae</taxon>
        <taxon>asterids</taxon>
        <taxon>lamiids</taxon>
        <taxon>Solanales</taxon>
        <taxon>Solanaceae</taxon>
        <taxon>Solanoideae</taxon>
        <taxon>Solaneae</taxon>
        <taxon>Solanum</taxon>
    </lineage>
</organism>